<gene>
    <name evidence="4" type="ORF">OC842_002819</name>
</gene>
<dbReference type="Proteomes" id="UP001176521">
    <property type="component" value="Unassembled WGS sequence"/>
</dbReference>
<reference evidence="4" key="1">
    <citation type="journal article" date="2023" name="PhytoFront">
        <title>Draft Genome Resources of Seven Strains of Tilletia horrida, Causal Agent of Kernel Smut of Rice.</title>
        <authorList>
            <person name="Khanal S."/>
            <person name="Antony Babu S."/>
            <person name="Zhou X.G."/>
        </authorList>
    </citation>
    <scope>NUCLEOTIDE SEQUENCE</scope>
    <source>
        <strain evidence="4">TX3</strain>
    </source>
</reference>
<sequence length="657" mass="71067">MKPTSSSSLGRSSRSTAAHSLSQSHSHYTRLRPISSSGSGSGSGSDEDGDEDEDDDYRPKAEYHDIENQQQAAAGATLPALKHTVWRIRGRRRALLPVLLRLGAFFLIASLFLCWVVPAIPYWLGLAERYTPRAALPPASASSPPLSGTVSPPPRYQTTPDEEAAYKLGGNRSASAGGVAAAATEALSWDAYQTQLDDFLSTALADSPYQVEFQDLLRSRYFSSASASSSQADPIPPSIWQTAKNAQDFEAASSRSFWRLNSGYANVTAHSSAPGAGEHWTEHLVADPEPTTWATRVFGPRSALTQSWRSLTRGVMRADVWRYAVLGFEGGVYGDLDTTNLAALRTWTVEDEEGLRGALPPKVQVWDVGAPDHLRLGPPQLIVGIEADALGVYGWENFWPRPVQIVQWTFAGARGHPITLDVLRRIHTTLGEAERMRAENRIEAERLRAQAHEKEQATMHGARARNAWWWPFGGEGSGSTTSAHLEQEADRLEALDPFASSKSKASTKSRLHGLVSSLPFVSSSSAAAAASSSSSDKDGKAASPTRASGSGQTISVVEATGPGVWTDAVFAYLSSRYGIHWSQLHNLTSVARIGEVAVVPLTGFSPTDDKEGRTQRWERIGIRRGPMAQVGGWGDRLAFVHHAFAGSWRKAGVDTNA</sequence>
<dbReference type="InterPro" id="IPR039367">
    <property type="entry name" value="Och1-like"/>
</dbReference>
<feature type="region of interest" description="Disordered" evidence="2">
    <location>
        <begin position="530"/>
        <end position="554"/>
    </location>
</feature>
<organism evidence="4 5">
    <name type="scientific">Tilletia horrida</name>
    <dbReference type="NCBI Taxonomy" id="155126"/>
    <lineage>
        <taxon>Eukaryota</taxon>
        <taxon>Fungi</taxon>
        <taxon>Dikarya</taxon>
        <taxon>Basidiomycota</taxon>
        <taxon>Ustilaginomycotina</taxon>
        <taxon>Exobasidiomycetes</taxon>
        <taxon>Tilletiales</taxon>
        <taxon>Tilletiaceae</taxon>
        <taxon>Tilletia</taxon>
    </lineage>
</organism>
<feature type="compositionally biased region" description="Low complexity" evidence="2">
    <location>
        <begin position="137"/>
        <end position="147"/>
    </location>
</feature>
<keyword evidence="3" id="KW-0812">Transmembrane</keyword>
<feature type="region of interest" description="Disordered" evidence="2">
    <location>
        <begin position="1"/>
        <end position="58"/>
    </location>
</feature>
<dbReference type="AlphaFoldDB" id="A0AAN6JL05"/>
<evidence type="ECO:0000313" key="5">
    <source>
        <dbReference type="Proteomes" id="UP001176521"/>
    </source>
</evidence>
<feature type="compositionally biased region" description="Acidic residues" evidence="2">
    <location>
        <begin position="45"/>
        <end position="56"/>
    </location>
</feature>
<feature type="coiled-coil region" evidence="1">
    <location>
        <begin position="430"/>
        <end position="457"/>
    </location>
</feature>
<proteinExistence type="predicted"/>
<feature type="compositionally biased region" description="Polar residues" evidence="2">
    <location>
        <begin position="16"/>
        <end position="26"/>
    </location>
</feature>
<dbReference type="GO" id="GO:0000136">
    <property type="term" value="C:mannan polymerase complex"/>
    <property type="evidence" value="ECO:0007669"/>
    <property type="project" value="TreeGrafter"/>
</dbReference>
<comment type="caution">
    <text evidence="4">The sequence shown here is derived from an EMBL/GenBank/DDBJ whole genome shotgun (WGS) entry which is preliminary data.</text>
</comment>
<evidence type="ECO:0008006" key="6">
    <source>
        <dbReference type="Google" id="ProtNLM"/>
    </source>
</evidence>
<dbReference type="Gene3D" id="3.90.550.20">
    <property type="match status" value="1"/>
</dbReference>
<feature type="compositionally biased region" description="Low complexity" evidence="2">
    <location>
        <begin position="1"/>
        <end position="15"/>
    </location>
</feature>
<evidence type="ECO:0000256" key="2">
    <source>
        <dbReference type="SAM" id="MobiDB-lite"/>
    </source>
</evidence>
<evidence type="ECO:0000313" key="4">
    <source>
        <dbReference type="EMBL" id="KAK0533910.1"/>
    </source>
</evidence>
<dbReference type="EMBL" id="JAPDMQ010000127">
    <property type="protein sequence ID" value="KAK0533910.1"/>
    <property type="molecule type" value="Genomic_DNA"/>
</dbReference>
<feature type="transmembrane region" description="Helical" evidence="3">
    <location>
        <begin position="98"/>
        <end position="124"/>
    </location>
</feature>
<dbReference type="Pfam" id="PF04488">
    <property type="entry name" value="Gly_transf_sug"/>
    <property type="match status" value="1"/>
</dbReference>
<dbReference type="GO" id="GO:0000009">
    <property type="term" value="F:alpha-1,6-mannosyltransferase activity"/>
    <property type="evidence" value="ECO:0007669"/>
    <property type="project" value="InterPro"/>
</dbReference>
<dbReference type="PANTHER" id="PTHR31834:SF1">
    <property type="entry name" value="INITIATION-SPECIFIC ALPHA-1,6-MANNOSYLTRANSFERASE"/>
    <property type="match status" value="1"/>
</dbReference>
<dbReference type="PANTHER" id="PTHR31834">
    <property type="entry name" value="INITIATION-SPECIFIC ALPHA-1,6-MANNOSYLTRANSFERASE"/>
    <property type="match status" value="1"/>
</dbReference>
<keyword evidence="3" id="KW-1133">Transmembrane helix</keyword>
<keyword evidence="5" id="KW-1185">Reference proteome</keyword>
<name>A0AAN6JL05_9BASI</name>
<accession>A0AAN6JL05</accession>
<dbReference type="InterPro" id="IPR007577">
    <property type="entry name" value="GlycoTrfase_DXD_sugar-bd_CS"/>
</dbReference>
<protein>
    <recommendedName>
        <fullName evidence="6">Glycosyltransferase family 32 protein</fullName>
    </recommendedName>
</protein>
<evidence type="ECO:0000256" key="1">
    <source>
        <dbReference type="SAM" id="Coils"/>
    </source>
</evidence>
<feature type="compositionally biased region" description="Polar residues" evidence="2">
    <location>
        <begin position="545"/>
        <end position="554"/>
    </location>
</feature>
<keyword evidence="1" id="KW-0175">Coiled coil</keyword>
<evidence type="ECO:0000256" key="3">
    <source>
        <dbReference type="SAM" id="Phobius"/>
    </source>
</evidence>
<feature type="region of interest" description="Disordered" evidence="2">
    <location>
        <begin position="137"/>
        <end position="161"/>
    </location>
</feature>
<keyword evidence="3" id="KW-0472">Membrane</keyword>
<dbReference type="GO" id="GO:0006487">
    <property type="term" value="P:protein N-linked glycosylation"/>
    <property type="evidence" value="ECO:0007669"/>
    <property type="project" value="TreeGrafter"/>
</dbReference>